<evidence type="ECO:0000256" key="3">
    <source>
        <dbReference type="PIRSR" id="PIRSR000894-2"/>
    </source>
</evidence>
<dbReference type="PROSITE" id="PS00616">
    <property type="entry name" value="HIS_ACID_PHOSPHAT_1"/>
    <property type="match status" value="1"/>
</dbReference>
<dbReference type="CDD" id="cd07061">
    <property type="entry name" value="HP_HAP_like"/>
    <property type="match status" value="1"/>
</dbReference>
<dbReference type="RefSeq" id="XP_025353719.1">
    <property type="nucleotide sequence ID" value="XM_025499917.1"/>
</dbReference>
<evidence type="ECO:0000256" key="1">
    <source>
        <dbReference type="ARBA" id="ARBA00022801"/>
    </source>
</evidence>
<keyword evidence="2" id="KW-0325">Glycoprotein</keyword>
<dbReference type="GO" id="GO:0003993">
    <property type="term" value="F:acid phosphatase activity"/>
    <property type="evidence" value="ECO:0007669"/>
    <property type="project" value="TreeGrafter"/>
</dbReference>
<dbReference type="OrthoDB" id="6509975at2759"/>
<evidence type="ECO:0000313" key="4">
    <source>
        <dbReference type="EMBL" id="PWN33417.1"/>
    </source>
</evidence>
<dbReference type="InterPro" id="IPR000560">
    <property type="entry name" value="His_Pase_clade-2"/>
</dbReference>
<gene>
    <name evidence="4" type="ORF">FA14DRAFT_164903</name>
</gene>
<keyword evidence="5" id="KW-1185">Reference proteome</keyword>
<dbReference type="Pfam" id="PF00328">
    <property type="entry name" value="His_Phos_2"/>
    <property type="match status" value="1"/>
</dbReference>
<dbReference type="PIRSF" id="PIRSF000894">
    <property type="entry name" value="Acid_phosphatase"/>
    <property type="match status" value="1"/>
</dbReference>
<feature type="disulfide bond" evidence="3">
    <location>
        <begin position="90"/>
        <end position="434"/>
    </location>
</feature>
<dbReference type="AlphaFoldDB" id="A0A316V740"/>
<dbReference type="InterPro" id="IPR033379">
    <property type="entry name" value="Acid_Pase_AS"/>
</dbReference>
<sequence>MATNLFPSYEEFRGESHEGSVDPFLAVTDTFFSADSQRAYGPAPYETRYQALGDLEGTFDLVKHWGVLAPYYSSPIFRELQSYRSIPNKCTIKQVNLLHRHGSRMPKHDQHESAPMFEIWFKNATSDDPKINGGQKATFSGPLTFLTKWTYALGADNLVPAGFQQLYDSGIYMHYRYGPLFKNTQNSTAKPIIRTTSQQRMVDSAHFWALGFLGTNASALADIEIQIEKGGFNTTLAAQENCPGTKTSLAGSMMKADWIKKYLAKAVERLQHHVHGAKLTPEVVFDMQSLCPYETYSLGLSEFCNLFTREEWIGFEYSHDLVFQGDFGFMSKTGRAQGIGWAQELVARMKGGKISTPLTSQNTTWDGNDTTFPLNQTFYADFTHGRQVVSILTALNYNVFGSQLDPLRPDENRNFIVSHIAPSAARIVFEVLECDESKEANSGDSKRRYLRTFLNDALLPMTHEQGCVGHDGLRDGLCPLDKFIEHFEQSISKEGKQAPFKLP</sequence>
<dbReference type="PANTHER" id="PTHR20963:SF42">
    <property type="entry name" value="PHOSPHOGLYCERATE MUTASE-LIKE PROTEIN"/>
    <property type="match status" value="1"/>
</dbReference>
<keyword evidence="1" id="KW-0378">Hydrolase</keyword>
<dbReference type="SUPFAM" id="SSF53254">
    <property type="entry name" value="Phosphoglycerate mutase-like"/>
    <property type="match status" value="1"/>
</dbReference>
<dbReference type="InParanoid" id="A0A316V740"/>
<dbReference type="PANTHER" id="PTHR20963">
    <property type="entry name" value="MULTIPLE INOSITOL POLYPHOSPHATE PHOSPHATASE-RELATED"/>
    <property type="match status" value="1"/>
</dbReference>
<organism evidence="4 5">
    <name type="scientific">Meira miltonrushii</name>
    <dbReference type="NCBI Taxonomy" id="1280837"/>
    <lineage>
        <taxon>Eukaryota</taxon>
        <taxon>Fungi</taxon>
        <taxon>Dikarya</taxon>
        <taxon>Basidiomycota</taxon>
        <taxon>Ustilaginomycotina</taxon>
        <taxon>Exobasidiomycetes</taxon>
        <taxon>Exobasidiales</taxon>
        <taxon>Brachybasidiaceae</taxon>
        <taxon>Meira</taxon>
    </lineage>
</organism>
<dbReference type="FunCoup" id="A0A316V740">
    <property type="interactions" value="187"/>
</dbReference>
<proteinExistence type="predicted"/>
<dbReference type="EMBL" id="KZ819604">
    <property type="protein sequence ID" value="PWN33417.1"/>
    <property type="molecule type" value="Genomic_DNA"/>
</dbReference>
<accession>A0A316V740</accession>
<evidence type="ECO:0000313" key="5">
    <source>
        <dbReference type="Proteomes" id="UP000245771"/>
    </source>
</evidence>
<dbReference type="Proteomes" id="UP000245771">
    <property type="component" value="Unassembled WGS sequence"/>
</dbReference>
<feature type="disulfide bond" evidence="3">
    <location>
        <begin position="467"/>
        <end position="478"/>
    </location>
</feature>
<dbReference type="InterPro" id="IPR029033">
    <property type="entry name" value="His_PPase_superfam"/>
</dbReference>
<keyword evidence="3" id="KW-1015">Disulfide bond</keyword>
<dbReference type="Gene3D" id="3.40.50.1240">
    <property type="entry name" value="Phosphoglycerate mutase-like"/>
    <property type="match status" value="1"/>
</dbReference>
<name>A0A316V740_9BASI</name>
<evidence type="ECO:0000256" key="2">
    <source>
        <dbReference type="ARBA" id="ARBA00023180"/>
    </source>
</evidence>
<reference evidence="4 5" key="1">
    <citation type="journal article" date="2018" name="Mol. Biol. Evol.">
        <title>Broad Genomic Sampling Reveals a Smut Pathogenic Ancestry of the Fungal Clade Ustilaginomycotina.</title>
        <authorList>
            <person name="Kijpornyongpan T."/>
            <person name="Mondo S.J."/>
            <person name="Barry K."/>
            <person name="Sandor L."/>
            <person name="Lee J."/>
            <person name="Lipzen A."/>
            <person name="Pangilinan J."/>
            <person name="LaButti K."/>
            <person name="Hainaut M."/>
            <person name="Henrissat B."/>
            <person name="Grigoriev I.V."/>
            <person name="Spatafora J.W."/>
            <person name="Aime M.C."/>
        </authorList>
    </citation>
    <scope>NUCLEOTIDE SEQUENCE [LARGE SCALE GENOMIC DNA]</scope>
    <source>
        <strain evidence="4 5">MCA 3882</strain>
    </source>
</reference>
<dbReference type="GeneID" id="37021698"/>
<feature type="disulfide bond" evidence="3">
    <location>
        <begin position="291"/>
        <end position="304"/>
    </location>
</feature>
<dbReference type="InterPro" id="IPR016274">
    <property type="entry name" value="Histidine_acid_Pase_euk"/>
</dbReference>
<protein>
    <submittedName>
        <fullName evidence="4">Phosphoglycerate mutase-like protein</fullName>
    </submittedName>
</protein>